<feature type="compositionally biased region" description="Low complexity" evidence="1">
    <location>
        <begin position="59"/>
        <end position="71"/>
    </location>
</feature>
<dbReference type="OMA" id="FEVYEYY"/>
<accession>A0A101EM01</accession>
<evidence type="ECO:0000256" key="1">
    <source>
        <dbReference type="SAM" id="MobiDB-lite"/>
    </source>
</evidence>
<dbReference type="EMBL" id="LGFD01000013">
    <property type="protein sequence ID" value="KUK17827.1"/>
    <property type="molecule type" value="Genomic_DNA"/>
</dbReference>
<dbReference type="PATRIC" id="fig|172049.5.peg.1676"/>
<dbReference type="RefSeq" id="WP_012766099.1">
    <property type="nucleotide sequence ID" value="NZ_LGFD01000013.1"/>
</dbReference>
<organism evidence="2 3">
    <name type="scientific">Thermococcus sibiricus</name>
    <dbReference type="NCBI Taxonomy" id="172049"/>
    <lineage>
        <taxon>Archaea</taxon>
        <taxon>Methanobacteriati</taxon>
        <taxon>Methanobacteriota</taxon>
        <taxon>Thermococci</taxon>
        <taxon>Thermococcales</taxon>
        <taxon>Thermococcaceae</taxon>
        <taxon>Thermococcus</taxon>
    </lineage>
</organism>
<name>A0A101EM01_9EURY</name>
<dbReference type="AlphaFoldDB" id="A0A101EM01"/>
<proteinExistence type="predicted"/>
<dbReference type="GeneID" id="8095038"/>
<feature type="region of interest" description="Disordered" evidence="1">
    <location>
        <begin position="34"/>
        <end position="71"/>
    </location>
</feature>
<evidence type="ECO:0000313" key="3">
    <source>
        <dbReference type="Proteomes" id="UP000053911"/>
    </source>
</evidence>
<sequence>MMKKIDYTLALLLVGLVIISGCIGGEKITESIKEEASSAMESQTESQSESFTETEEYTTTESLSETSTEAQPPAIWETPWDAYHPVMIDGEQYLISYVKYYLRVRTEEGGEIYEYEVEKKRGEVKIHVYGNQINMETGEQQKVDLGEFEVYEYYGKITPIKGKEMENPLEFKVWVKERTEDSDTFFLLPSLDFITIYGTVYAGGGGAVGVSITYGDQKFLFYNPAAVGDMSSMPYQEGSIDIISDIPDVENIYTSWYGFYTFGIWEAISGEDLYKAKKDSWGVMGYMFNYEINPDGSITLGGKSFKVSNVKWTYTFGNAQGQGEATLTATLPIPIESKGVFISEGLNIFVHIKIEDIDFQRI</sequence>
<reference evidence="3" key="1">
    <citation type="journal article" date="2015" name="MBio">
        <title>Genome-Resolved Metagenomic Analysis Reveals Roles for Candidate Phyla and Other Microbial Community Members in Biogeochemical Transformations in Oil Reservoirs.</title>
        <authorList>
            <person name="Hu P."/>
            <person name="Tom L."/>
            <person name="Singh A."/>
            <person name="Thomas B.C."/>
            <person name="Baker B.J."/>
            <person name="Piceno Y.M."/>
            <person name="Andersen G.L."/>
            <person name="Banfield J.F."/>
        </authorList>
    </citation>
    <scope>NUCLEOTIDE SEQUENCE [LARGE SCALE GENOMIC DNA]</scope>
</reference>
<comment type="caution">
    <text evidence="2">The sequence shown here is derived from an EMBL/GenBank/DDBJ whole genome shotgun (WGS) entry which is preliminary data.</text>
</comment>
<feature type="compositionally biased region" description="Low complexity" evidence="1">
    <location>
        <begin position="37"/>
        <end position="51"/>
    </location>
</feature>
<evidence type="ECO:0000313" key="2">
    <source>
        <dbReference type="EMBL" id="KUK17827.1"/>
    </source>
</evidence>
<protein>
    <submittedName>
        <fullName evidence="2">Uncharacterized protein</fullName>
    </submittedName>
</protein>
<gene>
    <name evidence="2" type="ORF">XD54_0844</name>
</gene>
<dbReference type="Proteomes" id="UP000053911">
    <property type="component" value="Unassembled WGS sequence"/>
</dbReference>
<dbReference type="PROSITE" id="PS51257">
    <property type="entry name" value="PROKAR_LIPOPROTEIN"/>
    <property type="match status" value="1"/>
</dbReference>